<dbReference type="InterPro" id="IPR027923">
    <property type="entry name" value="Hydrophob_seed_dom"/>
</dbReference>
<name>A0A445MAK6_ENSVE</name>
<dbReference type="SUPFAM" id="SSF47699">
    <property type="entry name" value="Bifunctional inhibitor/lipid-transfer protein/seed storage 2S albumin"/>
    <property type="match status" value="1"/>
</dbReference>
<feature type="domain" description="Bifunctional inhibitor/plant lipid transfer protein/seed storage helical" evidence="3">
    <location>
        <begin position="139"/>
        <end position="220"/>
    </location>
</feature>
<dbReference type="SMART" id="SM00499">
    <property type="entry name" value="AAI"/>
    <property type="match status" value="1"/>
</dbReference>
<feature type="transmembrane region" description="Helical" evidence="2">
    <location>
        <begin position="94"/>
        <end position="114"/>
    </location>
</feature>
<reference evidence="4" key="1">
    <citation type="journal article" date="2018" name="Data Brief">
        <title>Genome sequence data from 17 accessions of Ensete ventricosum, a staple food crop for millions in Ethiopia.</title>
        <authorList>
            <person name="Yemataw Z."/>
            <person name="Muzemil S."/>
            <person name="Ambachew D."/>
            <person name="Tripathi L."/>
            <person name="Tesfaye K."/>
            <person name="Chala A."/>
            <person name="Farbos A."/>
            <person name="O'Neill P."/>
            <person name="Moore K."/>
            <person name="Grant M."/>
            <person name="Studholme D.J."/>
        </authorList>
    </citation>
    <scope>NUCLEOTIDE SEQUENCE [LARGE SCALE GENOMIC DNA]</scope>
    <source>
        <tissue evidence="4">Leaf</tissue>
    </source>
</reference>
<evidence type="ECO:0000259" key="3">
    <source>
        <dbReference type="SMART" id="SM00499"/>
    </source>
</evidence>
<keyword evidence="2" id="KW-1133">Transmembrane helix</keyword>
<dbReference type="Pfam" id="PF14547">
    <property type="entry name" value="Hydrophob_seed"/>
    <property type="match status" value="1"/>
</dbReference>
<dbReference type="EMBL" id="KV875512">
    <property type="protein sequence ID" value="RZR71280.1"/>
    <property type="molecule type" value="Genomic_DNA"/>
</dbReference>
<dbReference type="Gene3D" id="1.10.110.10">
    <property type="entry name" value="Plant lipid-transfer and hydrophobic proteins"/>
    <property type="match status" value="1"/>
</dbReference>
<evidence type="ECO:0000313" key="4">
    <source>
        <dbReference type="EMBL" id="RZR71280.1"/>
    </source>
</evidence>
<proteinExistence type="predicted"/>
<keyword evidence="2" id="KW-0812">Transmembrane</keyword>
<organism evidence="4">
    <name type="scientific">Ensete ventricosum</name>
    <name type="common">Abyssinian banana</name>
    <name type="synonym">Musa ensete</name>
    <dbReference type="NCBI Taxonomy" id="4639"/>
    <lineage>
        <taxon>Eukaryota</taxon>
        <taxon>Viridiplantae</taxon>
        <taxon>Streptophyta</taxon>
        <taxon>Embryophyta</taxon>
        <taxon>Tracheophyta</taxon>
        <taxon>Spermatophyta</taxon>
        <taxon>Magnoliopsida</taxon>
        <taxon>Liliopsida</taxon>
        <taxon>Zingiberales</taxon>
        <taxon>Musaceae</taxon>
        <taxon>Ensete</taxon>
    </lineage>
</organism>
<dbReference type="CDD" id="cd01958">
    <property type="entry name" value="HPS_like"/>
    <property type="match status" value="1"/>
</dbReference>
<dbReference type="InterPro" id="IPR051636">
    <property type="entry name" value="Plant_LTP/defense-related"/>
</dbReference>
<gene>
    <name evidence="4" type="ORF">BHM03_00004326</name>
</gene>
<dbReference type="PANTHER" id="PTHR31731">
    <property type="match status" value="1"/>
</dbReference>
<dbReference type="Proteomes" id="UP000290560">
    <property type="component" value="Unassembled WGS sequence"/>
</dbReference>
<protein>
    <recommendedName>
        <fullName evidence="3">Bifunctional inhibitor/plant lipid transfer protein/seed storage helical domain-containing protein</fullName>
    </recommendedName>
</protein>
<keyword evidence="2" id="KW-0472">Membrane</keyword>
<dbReference type="InterPro" id="IPR016140">
    <property type="entry name" value="Bifunc_inhib/LTP/seed_store"/>
</dbReference>
<evidence type="ECO:0000256" key="1">
    <source>
        <dbReference type="SAM" id="MobiDB-lite"/>
    </source>
</evidence>
<sequence length="221" mass="23771">MVHKSLGHCFSLHSHRNAPKRSGICQLKLLGHCFSLHMALFVLSSCLQLDLSGSRLSSSPYKYHCVPRCISTHHKHLAFTKVEETMASRTTSSIALFLALNVLFFILTSACGYCPTPTPKPKPKPKPKPTPSPAPSGKCPVDTLKFAACSDVLKTISVEIGKPPKKPCCSLVEGLADDEAALCLCTALKANVLGVNLNVPISLSLLVNYCGKKVPDGFQCP</sequence>
<evidence type="ECO:0000256" key="2">
    <source>
        <dbReference type="SAM" id="Phobius"/>
    </source>
</evidence>
<dbReference type="InterPro" id="IPR036312">
    <property type="entry name" value="Bifun_inhib/LTP/seed_sf"/>
</dbReference>
<accession>A0A445MAK6</accession>
<dbReference type="AlphaFoldDB" id="A0A445MAK6"/>
<feature type="region of interest" description="Disordered" evidence="1">
    <location>
        <begin position="117"/>
        <end position="137"/>
    </location>
</feature>